<dbReference type="Gene3D" id="3.40.190.290">
    <property type="match status" value="1"/>
</dbReference>
<accession>A0A1G8Y1Q2</accession>
<evidence type="ECO:0000256" key="3">
    <source>
        <dbReference type="ARBA" id="ARBA00023125"/>
    </source>
</evidence>
<dbReference type="Proteomes" id="UP000199527">
    <property type="component" value="Unassembled WGS sequence"/>
</dbReference>
<dbReference type="InterPro" id="IPR036390">
    <property type="entry name" value="WH_DNA-bd_sf"/>
</dbReference>
<dbReference type="Gene3D" id="1.10.10.10">
    <property type="entry name" value="Winged helix-like DNA-binding domain superfamily/Winged helix DNA-binding domain"/>
    <property type="match status" value="1"/>
</dbReference>
<sequence>MLRYPELSTLDVSVFFIFKKVYETNNVGIAAKELGFQSSKVSRSLTSLRNALDDELFYRRKSGLVPTATASKLYDNLSPALSLFTSAFDRIDSESSRSKKIIVHITPFLLSALSRRLKEECQQRKQDASDIVLLEGDENTSPNLLSGEADIVVSERPIYGRGVQHERIGQQESLFIIASKHHEVWSNTDIDSLRDLAKHRFLYQSREGFNDRIDPFESYCRDNNILPQEIYKVSSFCEWLANLSTGRYISFVGTKEVKDYTLQQGDFKAIAMSDDSINILHQSLMLPKFYLSYVDSMAEGERGRLLDTLRQLCTRLVSA</sequence>
<dbReference type="OrthoDB" id="8720143at2"/>
<dbReference type="PANTHER" id="PTHR30118:SF11">
    <property type="entry name" value="HTH-TYPE TRANSCRIPTIONAL REGULATOR YIDZ"/>
    <property type="match status" value="1"/>
</dbReference>
<dbReference type="PANTHER" id="PTHR30118">
    <property type="entry name" value="HTH-TYPE TRANSCRIPTIONAL REGULATOR LEUO-RELATED"/>
    <property type="match status" value="1"/>
</dbReference>
<evidence type="ECO:0000259" key="5">
    <source>
        <dbReference type="PROSITE" id="PS50931"/>
    </source>
</evidence>
<evidence type="ECO:0000256" key="2">
    <source>
        <dbReference type="ARBA" id="ARBA00023015"/>
    </source>
</evidence>
<comment type="similarity">
    <text evidence="1">Belongs to the LysR transcriptional regulatory family.</text>
</comment>
<dbReference type="Pfam" id="PF00126">
    <property type="entry name" value="HTH_1"/>
    <property type="match status" value="1"/>
</dbReference>
<keyword evidence="7" id="KW-1185">Reference proteome</keyword>
<dbReference type="InterPro" id="IPR050389">
    <property type="entry name" value="LysR-type_TF"/>
</dbReference>
<dbReference type="GO" id="GO:0003677">
    <property type="term" value="F:DNA binding"/>
    <property type="evidence" value="ECO:0007669"/>
    <property type="project" value="UniProtKB-KW"/>
</dbReference>
<dbReference type="InterPro" id="IPR000847">
    <property type="entry name" value="LysR_HTH_N"/>
</dbReference>
<reference evidence="7" key="1">
    <citation type="submission" date="2016-10" db="EMBL/GenBank/DDBJ databases">
        <authorList>
            <person name="Varghese N."/>
            <person name="Submissions S."/>
        </authorList>
    </citation>
    <scope>NUCLEOTIDE SEQUENCE [LARGE SCALE GENOMIC DNA]</scope>
    <source>
        <strain evidence="7">DSM 23317</strain>
    </source>
</reference>
<dbReference type="InterPro" id="IPR005119">
    <property type="entry name" value="LysR_subst-bd"/>
</dbReference>
<dbReference type="InterPro" id="IPR036388">
    <property type="entry name" value="WH-like_DNA-bd_sf"/>
</dbReference>
<dbReference type="SUPFAM" id="SSF53850">
    <property type="entry name" value="Periplasmic binding protein-like II"/>
    <property type="match status" value="1"/>
</dbReference>
<proteinExistence type="inferred from homology"/>
<evidence type="ECO:0000256" key="4">
    <source>
        <dbReference type="ARBA" id="ARBA00023163"/>
    </source>
</evidence>
<dbReference type="PROSITE" id="PS50931">
    <property type="entry name" value="HTH_LYSR"/>
    <property type="match status" value="1"/>
</dbReference>
<name>A0A1G8Y1Q2_9GAMM</name>
<dbReference type="EMBL" id="FNEM01000016">
    <property type="protein sequence ID" value="SDJ96637.1"/>
    <property type="molecule type" value="Genomic_DNA"/>
</dbReference>
<dbReference type="AlphaFoldDB" id="A0A1G8Y1Q2"/>
<feature type="domain" description="HTH lysR-type" evidence="5">
    <location>
        <begin position="17"/>
        <end position="67"/>
    </location>
</feature>
<dbReference type="SUPFAM" id="SSF46785">
    <property type="entry name" value="Winged helix' DNA-binding domain"/>
    <property type="match status" value="1"/>
</dbReference>
<dbReference type="GO" id="GO:0003700">
    <property type="term" value="F:DNA-binding transcription factor activity"/>
    <property type="evidence" value="ECO:0007669"/>
    <property type="project" value="InterPro"/>
</dbReference>
<evidence type="ECO:0000256" key="1">
    <source>
        <dbReference type="ARBA" id="ARBA00009437"/>
    </source>
</evidence>
<gene>
    <name evidence="6" type="ORF">SAMN04488540_11671</name>
</gene>
<keyword evidence="4" id="KW-0804">Transcription</keyword>
<dbReference type="CDD" id="cd05466">
    <property type="entry name" value="PBP2_LTTR_substrate"/>
    <property type="match status" value="1"/>
</dbReference>
<protein>
    <submittedName>
        <fullName evidence="6">DNA-binding transcriptional regulator, LysR family</fullName>
    </submittedName>
</protein>
<keyword evidence="2" id="KW-0805">Transcription regulation</keyword>
<evidence type="ECO:0000313" key="7">
    <source>
        <dbReference type="Proteomes" id="UP000199527"/>
    </source>
</evidence>
<keyword evidence="3 6" id="KW-0238">DNA-binding</keyword>
<dbReference type="Pfam" id="PF03466">
    <property type="entry name" value="LysR_substrate"/>
    <property type="match status" value="1"/>
</dbReference>
<evidence type="ECO:0000313" key="6">
    <source>
        <dbReference type="EMBL" id="SDJ96637.1"/>
    </source>
</evidence>
<organism evidence="6 7">
    <name type="scientific">Ferrimonas sediminum</name>
    <dbReference type="NCBI Taxonomy" id="718193"/>
    <lineage>
        <taxon>Bacteria</taxon>
        <taxon>Pseudomonadati</taxon>
        <taxon>Pseudomonadota</taxon>
        <taxon>Gammaproteobacteria</taxon>
        <taxon>Alteromonadales</taxon>
        <taxon>Ferrimonadaceae</taxon>
        <taxon>Ferrimonas</taxon>
    </lineage>
</organism>